<keyword evidence="2" id="KW-0964">Secreted</keyword>
<name>A0A087TXY9_STEMI</name>
<evidence type="ECO:0000256" key="3">
    <source>
        <dbReference type="ARBA" id="ARBA00022702"/>
    </source>
</evidence>
<feature type="chain" id="PRO_5001830059" evidence="5">
    <location>
        <begin position="24"/>
        <end position="218"/>
    </location>
</feature>
<evidence type="ECO:0000313" key="7">
    <source>
        <dbReference type="EMBL" id="KFM69978.1"/>
    </source>
</evidence>
<sequence length="218" mass="24436">MAMWIVVSMWTAFFASFLLCTTALHSTHSNFPNFDTPNQGQYLGSHKGSLSHTNPSWSELDEDASNYLYGAMDKDGLGQTTATRNGFLALNSWPDSDSVTMARQILGDSSDSINSHSGADSDIMSDEDMPKTKRNGHSLSIVNPIEVLRQRLMLEMARRRMQENEKQIQENDIILKNLGKRSASFDGGENFDIANESGKRTKDYLRTLQNTDPEDFEV</sequence>
<evidence type="ECO:0000256" key="1">
    <source>
        <dbReference type="ARBA" id="ARBA00004613"/>
    </source>
</evidence>
<keyword evidence="8" id="KW-1185">Reference proteome</keyword>
<keyword evidence="3" id="KW-0372">Hormone</keyword>
<feature type="compositionally biased region" description="Polar residues" evidence="4">
    <location>
        <begin position="107"/>
        <end position="118"/>
    </location>
</feature>
<comment type="subcellular location">
    <subcellularLocation>
        <location evidence="1">Secreted</location>
    </subcellularLocation>
</comment>
<dbReference type="OrthoDB" id="6418774at2759"/>
<dbReference type="EMBL" id="KK117262">
    <property type="protein sequence ID" value="KFM69978.1"/>
    <property type="molecule type" value="Genomic_DNA"/>
</dbReference>
<gene>
    <name evidence="7" type="ORF">X975_23211</name>
</gene>
<dbReference type="InterPro" id="IPR000187">
    <property type="entry name" value="CRF"/>
</dbReference>
<evidence type="ECO:0000256" key="2">
    <source>
        <dbReference type="ARBA" id="ARBA00022525"/>
    </source>
</evidence>
<dbReference type="GO" id="GO:0005179">
    <property type="term" value="F:hormone activity"/>
    <property type="evidence" value="ECO:0007669"/>
    <property type="project" value="UniProtKB-KW"/>
</dbReference>
<feature type="domain" description="Corticotropin-releasing factor" evidence="6">
    <location>
        <begin position="135"/>
        <end position="178"/>
    </location>
</feature>
<dbReference type="OMA" id="DERNTYS"/>
<feature type="region of interest" description="Disordered" evidence="4">
    <location>
        <begin position="107"/>
        <end position="136"/>
    </location>
</feature>
<proteinExistence type="predicted"/>
<protein>
    <submittedName>
        <fullName evidence="7">Diuretic hormone 45</fullName>
    </submittedName>
</protein>
<keyword evidence="5" id="KW-0732">Signal</keyword>
<dbReference type="Pfam" id="PF00473">
    <property type="entry name" value="CRF"/>
    <property type="match status" value="1"/>
</dbReference>
<evidence type="ECO:0000313" key="8">
    <source>
        <dbReference type="Proteomes" id="UP000054359"/>
    </source>
</evidence>
<reference evidence="7 8" key="1">
    <citation type="submission" date="2013-11" db="EMBL/GenBank/DDBJ databases">
        <title>Genome sequencing of Stegodyphus mimosarum.</title>
        <authorList>
            <person name="Bechsgaard J."/>
        </authorList>
    </citation>
    <scope>NUCLEOTIDE SEQUENCE [LARGE SCALE GENOMIC DNA]</scope>
</reference>
<dbReference type="SMART" id="SM00039">
    <property type="entry name" value="CRF"/>
    <property type="match status" value="1"/>
</dbReference>
<evidence type="ECO:0000256" key="5">
    <source>
        <dbReference type="SAM" id="SignalP"/>
    </source>
</evidence>
<dbReference type="GO" id="GO:0005576">
    <property type="term" value="C:extracellular region"/>
    <property type="evidence" value="ECO:0007669"/>
    <property type="project" value="UniProtKB-SubCell"/>
</dbReference>
<accession>A0A087TXY9</accession>
<organism evidence="7 8">
    <name type="scientific">Stegodyphus mimosarum</name>
    <name type="common">African social velvet spider</name>
    <dbReference type="NCBI Taxonomy" id="407821"/>
    <lineage>
        <taxon>Eukaryota</taxon>
        <taxon>Metazoa</taxon>
        <taxon>Ecdysozoa</taxon>
        <taxon>Arthropoda</taxon>
        <taxon>Chelicerata</taxon>
        <taxon>Arachnida</taxon>
        <taxon>Araneae</taxon>
        <taxon>Araneomorphae</taxon>
        <taxon>Entelegynae</taxon>
        <taxon>Eresoidea</taxon>
        <taxon>Eresidae</taxon>
        <taxon>Stegodyphus</taxon>
    </lineage>
</organism>
<feature type="signal peptide" evidence="5">
    <location>
        <begin position="1"/>
        <end position="23"/>
    </location>
</feature>
<evidence type="ECO:0000259" key="6">
    <source>
        <dbReference type="SMART" id="SM00039"/>
    </source>
</evidence>
<feature type="non-terminal residue" evidence="7">
    <location>
        <position position="218"/>
    </location>
</feature>
<dbReference type="AlphaFoldDB" id="A0A087TXY9"/>
<evidence type="ECO:0000256" key="4">
    <source>
        <dbReference type="SAM" id="MobiDB-lite"/>
    </source>
</evidence>
<dbReference type="Proteomes" id="UP000054359">
    <property type="component" value="Unassembled WGS sequence"/>
</dbReference>